<organism evidence="3 4">
    <name type="scientific">Apiospora marii</name>
    <dbReference type="NCBI Taxonomy" id="335849"/>
    <lineage>
        <taxon>Eukaryota</taxon>
        <taxon>Fungi</taxon>
        <taxon>Dikarya</taxon>
        <taxon>Ascomycota</taxon>
        <taxon>Pezizomycotina</taxon>
        <taxon>Sordariomycetes</taxon>
        <taxon>Xylariomycetidae</taxon>
        <taxon>Amphisphaeriales</taxon>
        <taxon>Apiosporaceae</taxon>
        <taxon>Apiospora</taxon>
    </lineage>
</organism>
<gene>
    <name evidence="3" type="ORF">PG991_007830</name>
</gene>
<dbReference type="PANTHER" id="PTHR10183">
    <property type="entry name" value="CALPAIN"/>
    <property type="match status" value="1"/>
</dbReference>
<protein>
    <recommendedName>
        <fullName evidence="2">Calpain catalytic domain-containing protein</fullName>
    </recommendedName>
</protein>
<comment type="caution">
    <text evidence="3">The sequence shown here is derived from an EMBL/GenBank/DDBJ whole genome shotgun (WGS) entry which is preliminary data.</text>
</comment>
<evidence type="ECO:0000313" key="3">
    <source>
        <dbReference type="EMBL" id="KAK8018640.1"/>
    </source>
</evidence>
<reference evidence="3 4" key="1">
    <citation type="submission" date="2023-01" db="EMBL/GenBank/DDBJ databases">
        <title>Analysis of 21 Apiospora genomes using comparative genomics revels a genus with tremendous synthesis potential of carbohydrate active enzymes and secondary metabolites.</title>
        <authorList>
            <person name="Sorensen T."/>
        </authorList>
    </citation>
    <scope>NUCLEOTIDE SEQUENCE [LARGE SCALE GENOMIC DNA]</scope>
    <source>
        <strain evidence="3 4">CBS 20057</strain>
    </source>
</reference>
<feature type="domain" description="Calpain catalytic" evidence="2">
    <location>
        <begin position="280"/>
        <end position="544"/>
    </location>
</feature>
<dbReference type="PANTHER" id="PTHR10183:SF423">
    <property type="entry name" value="LEUCINE-RICH REPEAT PROTEIN (LRRP)"/>
    <property type="match status" value="1"/>
</dbReference>
<dbReference type="SUPFAM" id="SSF54001">
    <property type="entry name" value="Cysteine proteinases"/>
    <property type="match status" value="1"/>
</dbReference>
<dbReference type="InterPro" id="IPR001300">
    <property type="entry name" value="Peptidase_C2_calpain_cat"/>
</dbReference>
<sequence>MYNQSSASGSRNEVTVDPYALFEALTGRKVENRAGSSTTMDEYDDLRDVRDVRLTSGDIGKFPDPDKEPSDVVVGAINPYALVESMVGHRLTHQSRDCARIVSDVLQTDYDELFDLKHDSILYAGLELDSENKTAKLLKSDDVKILDENDLITPDLSRVEKLEDLEQVGLKGIGSTKVKLARLQNGKLRVILDGHNLSKTVSNTQITMSVNDLATMFRRNKGDWAPPNATWRHAEETARHQYQQRMFMDFENRLSMNERPTGYLNSMRNRCGTLANRFDDPVQGATSNSWLIAAIFSVFWANPAIINRSTRSVSHEYNDERDDSRRRRQQQFEVKFHDKGGRNNNSTQTIKVNHEIPVNNSSMDSIYARSSDRMDIWPALYEKAFAKWITGDSSDRPDITQTAYGDPIKAMAQINGRDPHYFFTENRNHKELLGIVRASSVNFKTINPMAAYTYATGKMYKGSNIVANHAYSVLGWCQFGDRSYIVMRNPWGVTEPLGLNSYPGLLDRVDPEFWRPACMLDSNGVLALECTEFQKLFACIGVAN</sequence>
<dbReference type="Proteomes" id="UP001396898">
    <property type="component" value="Unassembled WGS sequence"/>
</dbReference>
<dbReference type="Pfam" id="PF00648">
    <property type="entry name" value="Peptidase_C2"/>
    <property type="match status" value="1"/>
</dbReference>
<dbReference type="EMBL" id="JAQQWI010000010">
    <property type="protein sequence ID" value="KAK8018640.1"/>
    <property type="molecule type" value="Genomic_DNA"/>
</dbReference>
<comment type="caution">
    <text evidence="1">Lacks conserved residue(s) required for the propagation of feature annotation.</text>
</comment>
<accession>A0ABR1RUK1</accession>
<evidence type="ECO:0000256" key="1">
    <source>
        <dbReference type="PROSITE-ProRule" id="PRU00239"/>
    </source>
</evidence>
<keyword evidence="4" id="KW-1185">Reference proteome</keyword>
<dbReference type="PROSITE" id="PS50203">
    <property type="entry name" value="CALPAIN_CAT"/>
    <property type="match status" value="1"/>
</dbReference>
<evidence type="ECO:0000259" key="2">
    <source>
        <dbReference type="PROSITE" id="PS50203"/>
    </source>
</evidence>
<name>A0ABR1RUK1_9PEZI</name>
<evidence type="ECO:0000313" key="4">
    <source>
        <dbReference type="Proteomes" id="UP001396898"/>
    </source>
</evidence>
<proteinExistence type="predicted"/>
<dbReference type="InterPro" id="IPR038765">
    <property type="entry name" value="Papain-like_cys_pep_sf"/>
</dbReference>
<dbReference type="InterPro" id="IPR022684">
    <property type="entry name" value="Calpain_cysteine_protease"/>
</dbReference>